<evidence type="ECO:0000313" key="3">
    <source>
        <dbReference type="Proteomes" id="UP000007241"/>
    </source>
</evidence>
<gene>
    <name evidence="2" type="ORF">BATDEDRAFT_93161</name>
</gene>
<dbReference type="OMA" id="VEYIVII"/>
<reference evidence="2 3" key="1">
    <citation type="submission" date="2009-12" db="EMBL/GenBank/DDBJ databases">
        <title>The draft genome of Batrachochytrium dendrobatidis.</title>
        <authorList>
            <consortium name="US DOE Joint Genome Institute (JGI-PGF)"/>
            <person name="Kuo A."/>
            <person name="Salamov A."/>
            <person name="Schmutz J."/>
            <person name="Lucas S."/>
            <person name="Pitluck S."/>
            <person name="Rosenblum E."/>
            <person name="Stajich J."/>
            <person name="Eisen M."/>
            <person name="Grigoriev I.V."/>
        </authorList>
    </citation>
    <scope>NUCLEOTIDE SEQUENCE [LARGE SCALE GENOMIC DNA]</scope>
    <source>
        <strain evidence="3">JAM81 / FGSC 10211</strain>
    </source>
</reference>
<protein>
    <recommendedName>
        <fullName evidence="1">Glycosyltransferase 2-like domain-containing protein</fullName>
    </recommendedName>
</protein>
<evidence type="ECO:0000313" key="2">
    <source>
        <dbReference type="EMBL" id="EGF75976.1"/>
    </source>
</evidence>
<organism evidence="2 3">
    <name type="scientific">Batrachochytrium dendrobatidis (strain JAM81 / FGSC 10211)</name>
    <name type="common">Frog chytrid fungus</name>
    <dbReference type="NCBI Taxonomy" id="684364"/>
    <lineage>
        <taxon>Eukaryota</taxon>
        <taxon>Fungi</taxon>
        <taxon>Fungi incertae sedis</taxon>
        <taxon>Chytridiomycota</taxon>
        <taxon>Chytridiomycota incertae sedis</taxon>
        <taxon>Chytridiomycetes</taxon>
        <taxon>Rhizophydiales</taxon>
        <taxon>Rhizophydiales incertae sedis</taxon>
        <taxon>Batrachochytrium</taxon>
    </lineage>
</organism>
<name>F4PFL7_BATDJ</name>
<feature type="domain" description="Glycosyltransferase 2-like" evidence="1">
    <location>
        <begin position="4"/>
        <end position="129"/>
    </location>
</feature>
<dbReference type="Proteomes" id="UP000007241">
    <property type="component" value="Unassembled WGS sequence"/>
</dbReference>
<dbReference type="HOGENOM" id="CLU_1101404_0_0_1"/>
<dbReference type="AlphaFoldDB" id="F4PFL7"/>
<dbReference type="InterPro" id="IPR001173">
    <property type="entry name" value="Glyco_trans_2-like"/>
</dbReference>
<evidence type="ECO:0000259" key="1">
    <source>
        <dbReference type="Pfam" id="PF00535"/>
    </source>
</evidence>
<dbReference type="OrthoDB" id="427706at2759"/>
<proteinExistence type="predicted"/>
<dbReference type="Pfam" id="PF00535">
    <property type="entry name" value="Glycos_transf_2"/>
    <property type="match status" value="1"/>
</dbReference>
<dbReference type="InParanoid" id="F4PFL7"/>
<dbReference type="EMBL" id="GL882941">
    <property type="protein sequence ID" value="EGF75976.1"/>
    <property type="molecule type" value="Genomic_DNA"/>
</dbReference>
<accession>F4PFL7</accession>
<keyword evidence="3" id="KW-1185">Reference proteome</keyword>
<dbReference type="Gene3D" id="3.90.550.10">
    <property type="entry name" value="Spore Coat Polysaccharide Biosynthesis Protein SpsA, Chain A"/>
    <property type="match status" value="1"/>
</dbReference>
<dbReference type="InterPro" id="IPR029044">
    <property type="entry name" value="Nucleotide-diphossugar_trans"/>
</dbReference>
<dbReference type="SUPFAM" id="SSF53448">
    <property type="entry name" value="Nucleotide-diphospho-sugar transferases"/>
    <property type="match status" value="1"/>
</dbReference>
<sequence length="231" mass="27609">MVSVITCTIRDHYMDNVFSNFQNQLWKEKELIIILNKDDMDLKKWKKKASEYHNVYIFQLSEETTAGFCQNFGVQKANFNIIAKFDDDDYYSPYYLNEQMHAFQHTEADIVGKKDCYYYLEGEKKLVETTYKKENQFVDRVTDSSLMFRKEILQSIQFPNKNRGYDNKFQQSCLRKGLRIYSTTKDNYTVVRRANKKTHSWGIADHTLKRLFSVVGKMDNYKDYVTKQQQK</sequence>